<comment type="caution">
    <text evidence="2">The sequence shown here is derived from an EMBL/GenBank/DDBJ whole genome shotgun (WGS) entry which is preliminary data.</text>
</comment>
<dbReference type="GO" id="GO:0004040">
    <property type="term" value="F:amidase activity"/>
    <property type="evidence" value="ECO:0007669"/>
    <property type="project" value="UniProtKB-EC"/>
</dbReference>
<sequence>MEDRWNAFMAPELTVSPIENGKLNGLSFAVKDVFAVKGHTNAAGNPDWLDTHMQAQQHAASVELMLKAGAQLKGATHTDELMYSLNGENIHYGTPKNPHSIDCIPGGSSSGSAVAVAAGCVDVALGTDTGGSVRIPSSYCGVFGFRPSHGVISMEGVIPLAPQFDTIGWMARDIKHLCNVGSVLLQDGNEYEADFETVYIANDAWKIVEDDTKITLQDHLSCLKTNHAEIKRKNIAEESLETWSNAFRLLQAREIWKTHGDWIEKVKPAFGPDIAERFEWAATIREDQEWEVANQLRVKVQQHLRELLGETGCIVMPTTPGPAPAIGRSLNEVEMTRTHTMQLSCIAGLSGLPQLTIPFINQKGKTIGLSIIAGYNQDLRLLEWAKQRFVQSYH</sequence>
<dbReference type="Proteomes" id="UP000476934">
    <property type="component" value="Unassembled WGS sequence"/>
</dbReference>
<dbReference type="EC" id="3.5.1.4" evidence="2"/>
<name>A0A6M0P5T2_9BACI</name>
<dbReference type="InterPro" id="IPR020556">
    <property type="entry name" value="Amidase_CS"/>
</dbReference>
<evidence type="ECO:0000259" key="1">
    <source>
        <dbReference type="Pfam" id="PF01425"/>
    </source>
</evidence>
<dbReference type="PROSITE" id="PS00571">
    <property type="entry name" value="AMIDASES"/>
    <property type="match status" value="1"/>
</dbReference>
<reference evidence="2 3" key="1">
    <citation type="submission" date="2020-03" db="EMBL/GenBank/DDBJ databases">
        <title>Bacillus aquiflavi sp. nov., isolated from yellow water of strong flavor Chinese baijiu in Yibin region of China.</title>
        <authorList>
            <person name="Xie J."/>
        </authorList>
    </citation>
    <scope>NUCLEOTIDE SEQUENCE [LARGE SCALE GENOMIC DNA]</scope>
    <source>
        <strain evidence="2 3">Gsoil 114</strain>
    </source>
</reference>
<dbReference type="PANTHER" id="PTHR46310">
    <property type="entry name" value="AMIDASE 1"/>
    <property type="match status" value="1"/>
</dbReference>
<dbReference type="EMBL" id="JAAIWK010000009">
    <property type="protein sequence ID" value="NEY19823.1"/>
    <property type="molecule type" value="Genomic_DNA"/>
</dbReference>
<gene>
    <name evidence="2" type="ORF">G4D61_07545</name>
</gene>
<protein>
    <submittedName>
        <fullName evidence="2">Amidase</fullName>
        <ecNumber evidence="2">3.5.1.4</ecNumber>
    </submittedName>
</protein>
<evidence type="ECO:0000313" key="3">
    <source>
        <dbReference type="Proteomes" id="UP000476934"/>
    </source>
</evidence>
<dbReference type="InterPro" id="IPR023631">
    <property type="entry name" value="Amidase_dom"/>
</dbReference>
<keyword evidence="3" id="KW-1185">Reference proteome</keyword>
<dbReference type="PANTHER" id="PTHR46310:SF7">
    <property type="entry name" value="AMIDASE 1"/>
    <property type="match status" value="1"/>
</dbReference>
<dbReference type="Pfam" id="PF01425">
    <property type="entry name" value="Amidase"/>
    <property type="match status" value="2"/>
</dbReference>
<proteinExistence type="predicted"/>
<feature type="domain" description="Amidase" evidence="1">
    <location>
        <begin position="19"/>
        <end position="187"/>
    </location>
</feature>
<accession>A0A6M0P5T2</accession>
<dbReference type="SUPFAM" id="SSF75304">
    <property type="entry name" value="Amidase signature (AS) enzymes"/>
    <property type="match status" value="1"/>
</dbReference>
<feature type="domain" description="Amidase" evidence="1">
    <location>
        <begin position="276"/>
        <end position="382"/>
    </location>
</feature>
<keyword evidence="2" id="KW-0378">Hydrolase</keyword>
<evidence type="ECO:0000313" key="2">
    <source>
        <dbReference type="EMBL" id="NEY19823.1"/>
    </source>
</evidence>
<dbReference type="NCBIfam" id="NF006169">
    <property type="entry name" value="PRK08310.1"/>
    <property type="match status" value="1"/>
</dbReference>
<dbReference type="InterPro" id="IPR036928">
    <property type="entry name" value="AS_sf"/>
</dbReference>
<dbReference type="Gene3D" id="3.90.1300.10">
    <property type="entry name" value="Amidase signature (AS) domain"/>
    <property type="match status" value="1"/>
</dbReference>
<dbReference type="RefSeq" id="WP_163173612.1">
    <property type="nucleotide sequence ID" value="NZ_JAAIWK010000009.1"/>
</dbReference>
<dbReference type="AlphaFoldDB" id="A0A6M0P5T2"/>
<organism evidence="2 3">
    <name type="scientific">Heyndrickxia ginsengihumi</name>
    <dbReference type="NCBI Taxonomy" id="363870"/>
    <lineage>
        <taxon>Bacteria</taxon>
        <taxon>Bacillati</taxon>
        <taxon>Bacillota</taxon>
        <taxon>Bacilli</taxon>
        <taxon>Bacillales</taxon>
        <taxon>Bacillaceae</taxon>
        <taxon>Heyndrickxia</taxon>
    </lineage>
</organism>